<reference evidence="1 2" key="1">
    <citation type="submission" date="2024-04" db="EMBL/GenBank/DDBJ databases">
        <authorList>
            <person name="Abashina T."/>
            <person name="Shaikin A."/>
        </authorList>
    </citation>
    <scope>NUCLEOTIDE SEQUENCE [LARGE SCALE GENOMIC DNA]</scope>
    <source>
        <strain evidence="1 2">AAFK</strain>
    </source>
</reference>
<keyword evidence="2" id="KW-1185">Reference proteome</keyword>
<dbReference type="EMBL" id="JBBPCO010000001">
    <property type="protein sequence ID" value="MEK8088247.1"/>
    <property type="molecule type" value="Genomic_DNA"/>
</dbReference>
<organism evidence="1 2">
    <name type="scientific">Thermithiobacillus plumbiphilus</name>
    <dbReference type="NCBI Taxonomy" id="1729899"/>
    <lineage>
        <taxon>Bacteria</taxon>
        <taxon>Pseudomonadati</taxon>
        <taxon>Pseudomonadota</taxon>
        <taxon>Acidithiobacillia</taxon>
        <taxon>Acidithiobacillales</taxon>
        <taxon>Thermithiobacillaceae</taxon>
        <taxon>Thermithiobacillus</taxon>
    </lineage>
</organism>
<name>A0ABU9D3V3_9PROT</name>
<accession>A0ABU9D3V3</accession>
<dbReference type="Proteomes" id="UP001446205">
    <property type="component" value="Unassembled WGS sequence"/>
</dbReference>
<sequence>MSGHFPFSGKAGRISVFAYFEAQNWSLAVQEKYYKRWYDWAKNYVMNNPDLKMAKAPEFAHYPYGTHAHHNFHLNDYYWAITLVDLGEFINNNILPRLSPDEMHKLEEEHHHWLEEMAKEAEANPRPAPGEIGRYRHV</sequence>
<protein>
    <submittedName>
        <fullName evidence="1">Uncharacterized protein</fullName>
    </submittedName>
</protein>
<dbReference type="RefSeq" id="WP_341369313.1">
    <property type="nucleotide sequence ID" value="NZ_JBBPCO010000001.1"/>
</dbReference>
<gene>
    <name evidence="1" type="ORF">WOB96_00580</name>
</gene>
<evidence type="ECO:0000313" key="1">
    <source>
        <dbReference type="EMBL" id="MEK8088247.1"/>
    </source>
</evidence>
<proteinExistence type="predicted"/>
<evidence type="ECO:0000313" key="2">
    <source>
        <dbReference type="Proteomes" id="UP001446205"/>
    </source>
</evidence>
<comment type="caution">
    <text evidence="1">The sequence shown here is derived from an EMBL/GenBank/DDBJ whole genome shotgun (WGS) entry which is preliminary data.</text>
</comment>